<keyword evidence="2 4" id="KW-0238">DNA-binding</keyword>
<dbReference type="InterPro" id="IPR011075">
    <property type="entry name" value="TetR_C"/>
</dbReference>
<proteinExistence type="predicted"/>
<dbReference type="Gene3D" id="1.10.357.10">
    <property type="entry name" value="Tetracycline Repressor, domain 2"/>
    <property type="match status" value="1"/>
</dbReference>
<dbReference type="PANTHER" id="PTHR30055:SF148">
    <property type="entry name" value="TETR-FAMILY TRANSCRIPTIONAL REGULATOR"/>
    <property type="match status" value="1"/>
</dbReference>
<evidence type="ECO:0000256" key="2">
    <source>
        <dbReference type="ARBA" id="ARBA00023125"/>
    </source>
</evidence>
<dbReference type="EMBL" id="MIHA01000002">
    <property type="protein sequence ID" value="ODQ91907.1"/>
    <property type="molecule type" value="Genomic_DNA"/>
</dbReference>
<dbReference type="Pfam" id="PF00440">
    <property type="entry name" value="TetR_N"/>
    <property type="match status" value="1"/>
</dbReference>
<dbReference type="STRING" id="1776.BHQ18_03390"/>
<comment type="caution">
    <text evidence="6">The sequence shown here is derived from an EMBL/GenBank/DDBJ whole genome shotgun (WGS) entry which is preliminary data.</text>
</comment>
<dbReference type="InterPro" id="IPR009057">
    <property type="entry name" value="Homeodomain-like_sf"/>
</dbReference>
<evidence type="ECO:0000256" key="1">
    <source>
        <dbReference type="ARBA" id="ARBA00023015"/>
    </source>
</evidence>
<dbReference type="Proteomes" id="UP000094053">
    <property type="component" value="Unassembled WGS sequence"/>
</dbReference>
<dbReference type="GO" id="GO:0003700">
    <property type="term" value="F:DNA-binding transcription factor activity"/>
    <property type="evidence" value="ECO:0007669"/>
    <property type="project" value="TreeGrafter"/>
</dbReference>
<dbReference type="GO" id="GO:0000976">
    <property type="term" value="F:transcription cis-regulatory region binding"/>
    <property type="evidence" value="ECO:0007669"/>
    <property type="project" value="TreeGrafter"/>
</dbReference>
<dbReference type="RefSeq" id="WP_069412161.1">
    <property type="nucleotide sequence ID" value="NZ_JACKUL010000018.1"/>
</dbReference>
<evidence type="ECO:0000313" key="7">
    <source>
        <dbReference type="Proteomes" id="UP000094053"/>
    </source>
</evidence>
<dbReference type="InterPro" id="IPR001647">
    <property type="entry name" value="HTH_TetR"/>
</dbReference>
<keyword evidence="1" id="KW-0805">Transcription regulation</keyword>
<dbReference type="OrthoDB" id="9796019at2"/>
<accession>A0A1E3RR93</accession>
<dbReference type="SUPFAM" id="SSF48498">
    <property type="entry name" value="Tetracyclin repressor-like, C-terminal domain"/>
    <property type="match status" value="1"/>
</dbReference>
<evidence type="ECO:0000259" key="5">
    <source>
        <dbReference type="PROSITE" id="PS50977"/>
    </source>
</evidence>
<feature type="DNA-binding region" description="H-T-H motif" evidence="4">
    <location>
        <begin position="30"/>
        <end position="49"/>
    </location>
</feature>
<evidence type="ECO:0000256" key="4">
    <source>
        <dbReference type="PROSITE-ProRule" id="PRU00335"/>
    </source>
</evidence>
<dbReference type="SUPFAM" id="SSF46689">
    <property type="entry name" value="Homeodomain-like"/>
    <property type="match status" value="1"/>
</dbReference>
<dbReference type="Gene3D" id="1.10.10.60">
    <property type="entry name" value="Homeodomain-like"/>
    <property type="match status" value="1"/>
</dbReference>
<dbReference type="PROSITE" id="PS50977">
    <property type="entry name" value="HTH_TETR_2"/>
    <property type="match status" value="1"/>
</dbReference>
<gene>
    <name evidence="6" type="ORF">BHQ18_03390</name>
</gene>
<reference evidence="7" key="1">
    <citation type="submission" date="2016-09" db="EMBL/GenBank/DDBJ databases">
        <authorList>
            <person name="Greninger A.L."/>
            <person name="Jerome K.R."/>
            <person name="Mcnair B."/>
            <person name="Wallis C."/>
            <person name="Fang F."/>
        </authorList>
    </citation>
    <scope>NUCLEOTIDE SEQUENCE [LARGE SCALE GENOMIC DNA]</scope>
    <source>
        <strain evidence="7">M6</strain>
    </source>
</reference>
<dbReference type="InterPro" id="IPR050109">
    <property type="entry name" value="HTH-type_TetR-like_transc_reg"/>
</dbReference>
<dbReference type="Pfam" id="PF16859">
    <property type="entry name" value="TetR_C_11"/>
    <property type="match status" value="1"/>
</dbReference>
<sequence>MSRRRGAELEAAIRAATVALLAEQGPAGVTMEAVAAAAQTSKPVLYRRWPDAAALLRDTLLGIATAAIPHEDTGSYRGDMLAVLRGWAALFTGPQAAVIRAAIGAAAHDPALTEAFRTGVIGWRKTEMAALLARGVDRGDVRADVPVEIARELGQSVLWHRLLVSGDPIDDALVVQLVDEVLVPFVAPR</sequence>
<keyword evidence="3" id="KW-0804">Transcription</keyword>
<dbReference type="PANTHER" id="PTHR30055">
    <property type="entry name" value="HTH-TYPE TRANSCRIPTIONAL REGULATOR RUTR"/>
    <property type="match status" value="1"/>
</dbReference>
<evidence type="ECO:0000313" key="6">
    <source>
        <dbReference type="EMBL" id="ODQ91907.1"/>
    </source>
</evidence>
<name>A0A1E3RR93_MYCFV</name>
<keyword evidence="7" id="KW-1185">Reference proteome</keyword>
<evidence type="ECO:0000256" key="3">
    <source>
        <dbReference type="ARBA" id="ARBA00023163"/>
    </source>
</evidence>
<feature type="domain" description="HTH tetR-type" evidence="5">
    <location>
        <begin position="7"/>
        <end position="67"/>
    </location>
</feature>
<dbReference type="InterPro" id="IPR036271">
    <property type="entry name" value="Tet_transcr_reg_TetR-rel_C_sf"/>
</dbReference>
<organism evidence="6 7">
    <name type="scientific">Mycolicibacterium flavescens</name>
    <name type="common">Mycobacterium flavescens</name>
    <dbReference type="NCBI Taxonomy" id="1776"/>
    <lineage>
        <taxon>Bacteria</taxon>
        <taxon>Bacillati</taxon>
        <taxon>Actinomycetota</taxon>
        <taxon>Actinomycetes</taxon>
        <taxon>Mycobacteriales</taxon>
        <taxon>Mycobacteriaceae</taxon>
        <taxon>Mycolicibacterium</taxon>
    </lineage>
</organism>
<dbReference type="AlphaFoldDB" id="A0A1E3RR93"/>
<protein>
    <submittedName>
        <fullName evidence="6">TetR family transcriptional regulator</fullName>
    </submittedName>
</protein>